<organism evidence="3 4">
    <name type="scientific">Haemonchus contortus</name>
    <name type="common">Barber pole worm</name>
    <dbReference type="NCBI Taxonomy" id="6289"/>
    <lineage>
        <taxon>Eukaryota</taxon>
        <taxon>Metazoa</taxon>
        <taxon>Ecdysozoa</taxon>
        <taxon>Nematoda</taxon>
        <taxon>Chromadorea</taxon>
        <taxon>Rhabditida</taxon>
        <taxon>Rhabditina</taxon>
        <taxon>Rhabditomorpha</taxon>
        <taxon>Strongyloidea</taxon>
        <taxon>Trichostrongylidae</taxon>
        <taxon>Haemonchus</taxon>
    </lineage>
</organism>
<feature type="compositionally biased region" description="Acidic residues" evidence="1">
    <location>
        <begin position="256"/>
        <end position="266"/>
    </location>
</feature>
<evidence type="ECO:0000313" key="4">
    <source>
        <dbReference type="WBParaSite" id="HCON_00126770-00001"/>
    </source>
</evidence>
<keyword evidence="2" id="KW-0732">Signal</keyword>
<feature type="region of interest" description="Disordered" evidence="1">
    <location>
        <begin position="204"/>
        <end position="323"/>
    </location>
</feature>
<dbReference type="WBParaSite" id="HCON_00126770-00001">
    <property type="protein sequence ID" value="HCON_00126770-00001"/>
    <property type="gene ID" value="HCON_00126770"/>
</dbReference>
<sequence>MKYLLSLTLFTVTAINISESENCNTDEAEHRDLIQKNIPHTYCVKIHFKRSPLGRRCTIRSYEFGYSNASEEVCEMSPGTITCHCAGNCTEEMAESVENAMSATITNGRLPRKRKRCLREIFVSWVKNGTFRKKRQDGASAATEASSDVTEGEEDGGATLNFALNTASDDPNSPDSKNSSIGAEEAGSTTTFELVYKEASDGVAVNNSSESDGPGDGPAGVTESGDSNMPSDSGAEETSEESVTEENSEQPQNTESGEESNEDQSTADEGHENTPDNDGSDTGESHDGAAGSTDDEGQGADAHKSEESQEVAKEKKSAEPIGSRHYYTLYIIALMYLIANKA</sequence>
<feature type="compositionally biased region" description="Acidic residues" evidence="1">
    <location>
        <begin position="234"/>
        <end position="248"/>
    </location>
</feature>
<feature type="region of interest" description="Disordered" evidence="1">
    <location>
        <begin position="133"/>
        <end position="187"/>
    </location>
</feature>
<reference evidence="4" key="1">
    <citation type="submission" date="2020-12" db="UniProtKB">
        <authorList>
            <consortium name="WormBaseParasite"/>
        </authorList>
    </citation>
    <scope>IDENTIFICATION</scope>
    <source>
        <strain evidence="4">MHco3</strain>
    </source>
</reference>
<evidence type="ECO:0000313" key="3">
    <source>
        <dbReference type="Proteomes" id="UP000025227"/>
    </source>
</evidence>
<feature type="chain" id="PRO_5029688445" evidence="2">
    <location>
        <begin position="21"/>
        <end position="342"/>
    </location>
</feature>
<name>A0A7I5EBR1_HAECO</name>
<accession>A0A7I5EBR1</accession>
<feature type="compositionally biased region" description="Low complexity" evidence="1">
    <location>
        <begin position="168"/>
        <end position="180"/>
    </location>
</feature>
<evidence type="ECO:0000256" key="1">
    <source>
        <dbReference type="SAM" id="MobiDB-lite"/>
    </source>
</evidence>
<feature type="signal peptide" evidence="2">
    <location>
        <begin position="1"/>
        <end position="20"/>
    </location>
</feature>
<feature type="compositionally biased region" description="Basic and acidic residues" evidence="1">
    <location>
        <begin position="301"/>
        <end position="318"/>
    </location>
</feature>
<dbReference type="Proteomes" id="UP000025227">
    <property type="component" value="Unplaced"/>
</dbReference>
<keyword evidence="3" id="KW-1185">Reference proteome</keyword>
<dbReference type="AlphaFoldDB" id="A0A7I5EBR1"/>
<protein>
    <submittedName>
        <fullName evidence="4">CX domain-containing protein</fullName>
    </submittedName>
</protein>
<evidence type="ECO:0000256" key="2">
    <source>
        <dbReference type="SAM" id="SignalP"/>
    </source>
</evidence>
<proteinExistence type="predicted"/>